<keyword evidence="12" id="KW-0961">Cell wall biogenesis/degradation</keyword>
<keyword evidence="4" id="KW-0997">Cell inner membrane</keyword>
<evidence type="ECO:0000256" key="9">
    <source>
        <dbReference type="ARBA" id="ARBA00022984"/>
    </source>
</evidence>
<evidence type="ECO:0000256" key="1">
    <source>
        <dbReference type="ARBA" id="ARBA00004167"/>
    </source>
</evidence>
<keyword evidence="9" id="KW-0573">Peptidoglycan synthesis</keyword>
<evidence type="ECO:0000256" key="7">
    <source>
        <dbReference type="ARBA" id="ARBA00022801"/>
    </source>
</evidence>
<evidence type="ECO:0000256" key="10">
    <source>
        <dbReference type="ARBA" id="ARBA00022989"/>
    </source>
</evidence>
<keyword evidence="5" id="KW-0645">Protease</keyword>
<dbReference type="InterPro" id="IPR017790">
    <property type="entry name" value="Penicillin-binding_protein_2"/>
</dbReference>
<dbReference type="GO" id="GO:0005886">
    <property type="term" value="C:plasma membrane"/>
    <property type="evidence" value="ECO:0007669"/>
    <property type="project" value="UniProtKB-SubCell"/>
</dbReference>
<dbReference type="GO" id="GO:0009252">
    <property type="term" value="P:peptidoglycan biosynthetic process"/>
    <property type="evidence" value="ECO:0007669"/>
    <property type="project" value="UniProtKB-KW"/>
</dbReference>
<dbReference type="GO" id="GO:0008658">
    <property type="term" value="F:penicillin binding"/>
    <property type="evidence" value="ECO:0007669"/>
    <property type="project" value="InterPro"/>
</dbReference>
<evidence type="ECO:0000259" key="15">
    <source>
        <dbReference type="Pfam" id="PF03717"/>
    </source>
</evidence>
<dbReference type="PANTHER" id="PTHR30627">
    <property type="entry name" value="PEPTIDOGLYCAN D,D-TRANSPEPTIDASE"/>
    <property type="match status" value="1"/>
</dbReference>
<gene>
    <name evidence="16" type="primary">mrdA</name>
    <name evidence="16" type="ORF">COT51_03955</name>
</gene>
<keyword evidence="8" id="KW-0133">Cell shape</keyword>
<evidence type="ECO:0000313" key="17">
    <source>
        <dbReference type="Proteomes" id="UP000231098"/>
    </source>
</evidence>
<keyword evidence="11 13" id="KW-0472">Membrane</keyword>
<accession>A0A2H0X8E8</accession>
<dbReference type="EMBL" id="PEYV01000065">
    <property type="protein sequence ID" value="PIS21210.1"/>
    <property type="molecule type" value="Genomic_DNA"/>
</dbReference>
<protein>
    <submittedName>
        <fullName evidence="16">Penicillin-binding protein 2</fullName>
    </submittedName>
</protein>
<evidence type="ECO:0000256" key="2">
    <source>
        <dbReference type="ARBA" id="ARBA00004236"/>
    </source>
</evidence>
<comment type="subcellular location">
    <subcellularLocation>
        <location evidence="2">Cell membrane</location>
    </subcellularLocation>
    <subcellularLocation>
        <location evidence="1">Membrane</location>
        <topology evidence="1">Single-pass membrane protein</topology>
    </subcellularLocation>
</comment>
<dbReference type="AlphaFoldDB" id="A0A2H0X8E8"/>
<dbReference type="Pfam" id="PF00905">
    <property type="entry name" value="Transpeptidase"/>
    <property type="match status" value="1"/>
</dbReference>
<evidence type="ECO:0000256" key="4">
    <source>
        <dbReference type="ARBA" id="ARBA00022519"/>
    </source>
</evidence>
<evidence type="ECO:0000259" key="14">
    <source>
        <dbReference type="Pfam" id="PF00905"/>
    </source>
</evidence>
<dbReference type="GO" id="GO:0008360">
    <property type="term" value="P:regulation of cell shape"/>
    <property type="evidence" value="ECO:0007669"/>
    <property type="project" value="UniProtKB-KW"/>
</dbReference>
<dbReference type="InterPro" id="IPR001460">
    <property type="entry name" value="PCN-bd_Tpept"/>
</dbReference>
<name>A0A2H0X8E8_UNCKA</name>
<evidence type="ECO:0000256" key="3">
    <source>
        <dbReference type="ARBA" id="ARBA00022475"/>
    </source>
</evidence>
<dbReference type="SUPFAM" id="SSF56519">
    <property type="entry name" value="Penicillin binding protein dimerisation domain"/>
    <property type="match status" value="1"/>
</dbReference>
<organism evidence="16 17">
    <name type="scientific">candidate division WWE3 bacterium CG08_land_8_20_14_0_20_41_15</name>
    <dbReference type="NCBI Taxonomy" id="1975086"/>
    <lineage>
        <taxon>Bacteria</taxon>
        <taxon>Katanobacteria</taxon>
    </lineage>
</organism>
<dbReference type="GO" id="GO:0009002">
    <property type="term" value="F:serine-type D-Ala-D-Ala carboxypeptidase activity"/>
    <property type="evidence" value="ECO:0007669"/>
    <property type="project" value="InterPro"/>
</dbReference>
<reference evidence="17" key="1">
    <citation type="submission" date="2017-09" db="EMBL/GenBank/DDBJ databases">
        <title>Depth-based differentiation of microbial function through sediment-hosted aquifers and enrichment of novel symbionts in the deep terrestrial subsurface.</title>
        <authorList>
            <person name="Probst A.J."/>
            <person name="Ladd B."/>
            <person name="Jarett J.K."/>
            <person name="Geller-Mcgrath D.E."/>
            <person name="Sieber C.M.K."/>
            <person name="Emerson J.B."/>
            <person name="Anantharaman K."/>
            <person name="Thomas B.C."/>
            <person name="Malmstrom R."/>
            <person name="Stieglmeier M."/>
            <person name="Klingl A."/>
            <person name="Woyke T."/>
            <person name="Ryan C.M."/>
            <person name="Banfield J.F."/>
        </authorList>
    </citation>
    <scope>NUCLEOTIDE SEQUENCE [LARGE SCALE GENOMIC DNA]</scope>
</reference>
<dbReference type="InterPro" id="IPR005311">
    <property type="entry name" value="PBP_dimer"/>
</dbReference>
<dbReference type="Gene3D" id="3.90.1310.10">
    <property type="entry name" value="Penicillin-binding protein 2a (Domain 2)"/>
    <property type="match status" value="1"/>
</dbReference>
<dbReference type="Gene3D" id="3.40.710.10">
    <property type="entry name" value="DD-peptidase/beta-lactamase superfamily"/>
    <property type="match status" value="1"/>
</dbReference>
<dbReference type="PANTHER" id="PTHR30627:SF2">
    <property type="entry name" value="PEPTIDOGLYCAN D,D-TRANSPEPTIDASE MRDA"/>
    <property type="match status" value="1"/>
</dbReference>
<feature type="domain" description="Penicillin-binding protein transpeptidase" evidence="14">
    <location>
        <begin position="277"/>
        <end position="609"/>
    </location>
</feature>
<dbReference type="InterPro" id="IPR050515">
    <property type="entry name" value="Beta-lactam/transpept"/>
</dbReference>
<dbReference type="GO" id="GO:0071972">
    <property type="term" value="F:peptidoglycan L,D-transpeptidase activity"/>
    <property type="evidence" value="ECO:0007669"/>
    <property type="project" value="TreeGrafter"/>
</dbReference>
<evidence type="ECO:0000256" key="11">
    <source>
        <dbReference type="ARBA" id="ARBA00023136"/>
    </source>
</evidence>
<evidence type="ECO:0000256" key="8">
    <source>
        <dbReference type="ARBA" id="ARBA00022960"/>
    </source>
</evidence>
<keyword evidence="3" id="KW-1003">Cell membrane</keyword>
<keyword evidence="6 13" id="KW-0812">Transmembrane</keyword>
<evidence type="ECO:0000313" key="16">
    <source>
        <dbReference type="EMBL" id="PIS21210.1"/>
    </source>
</evidence>
<evidence type="ECO:0000256" key="6">
    <source>
        <dbReference type="ARBA" id="ARBA00022692"/>
    </source>
</evidence>
<dbReference type="Pfam" id="PF03717">
    <property type="entry name" value="PBP_dimer"/>
    <property type="match status" value="1"/>
</dbReference>
<feature type="transmembrane region" description="Helical" evidence="13">
    <location>
        <begin position="33"/>
        <end position="51"/>
    </location>
</feature>
<dbReference type="GO" id="GO:0071555">
    <property type="term" value="P:cell wall organization"/>
    <property type="evidence" value="ECO:0007669"/>
    <property type="project" value="UniProtKB-KW"/>
</dbReference>
<keyword evidence="7" id="KW-0378">Hydrolase</keyword>
<evidence type="ECO:0000256" key="12">
    <source>
        <dbReference type="ARBA" id="ARBA00023316"/>
    </source>
</evidence>
<dbReference type="Proteomes" id="UP000231098">
    <property type="component" value="Unassembled WGS sequence"/>
</dbReference>
<feature type="domain" description="Penicillin-binding protein dimerisation" evidence="15">
    <location>
        <begin position="75"/>
        <end position="236"/>
    </location>
</feature>
<evidence type="ECO:0000256" key="13">
    <source>
        <dbReference type="SAM" id="Phobius"/>
    </source>
</evidence>
<dbReference type="SUPFAM" id="SSF56601">
    <property type="entry name" value="beta-lactamase/transpeptidase-like"/>
    <property type="match status" value="1"/>
</dbReference>
<dbReference type="Gene3D" id="3.30.1390.30">
    <property type="entry name" value="Penicillin-binding protein 2a, domain 3"/>
    <property type="match status" value="1"/>
</dbReference>
<keyword evidence="10 13" id="KW-1133">Transmembrane helix</keyword>
<dbReference type="InterPro" id="IPR012338">
    <property type="entry name" value="Beta-lactam/transpept-like"/>
</dbReference>
<dbReference type="GO" id="GO:0006508">
    <property type="term" value="P:proteolysis"/>
    <property type="evidence" value="ECO:0007669"/>
    <property type="project" value="UniProtKB-KW"/>
</dbReference>
<evidence type="ECO:0000256" key="5">
    <source>
        <dbReference type="ARBA" id="ARBA00022670"/>
    </source>
</evidence>
<proteinExistence type="predicted"/>
<comment type="caution">
    <text evidence="16">The sequence shown here is derived from an EMBL/GenBank/DDBJ whole genome shotgun (WGS) entry which is preliminary data.</text>
</comment>
<dbReference type="InterPro" id="IPR036138">
    <property type="entry name" value="PBP_dimer_sf"/>
</dbReference>
<sequence length="614" mass="67356">MENEIRFENLYTAKPLINGHEDSSPQIRPWREIALKFFLFFVFLFLSAFLFKLQVLEGAKNLALSKGNRIRISPLYPERGTIFDVNGISLARNKPSFRVNIDVSEKEVPPATLSALSQNLKISKAKIEEQVALSLTHKEAVVSLAMVDREMAIKLEQLKLENVFLETEPVRAYGSPVELAHIIGYIGEVAESDLSKDYLLKDKIGRSGVEKSAEEYLQGTKGQKISEVDSSGKTLGRVYEQSAIAGKDVYLSIDSELQKKAYELLEAAVEAKKADGGAVVAQDPATGKILALVSYPSFDPSAFIEGNSTAINNIFNDESKPLFNRAISGAFPPGSAFKIIMASAVSEEEVVEPTWKLDDKGGISVGSFTYMDWQAGGHGLVDLRRALQVSCDTYFYTVGGGYGGVTGLGLSRIRKWSDYFGFGETLGIDLPGEVSGLVPSEEWKEENVGEPWYIGNTYHLSIGQGYLLATPLQVNGMTAVIASGGVLWKPQVLEKVVDRDGETVKEFLPTKIREGFLSKTTIQTVREGLRMAVEPGGTGYPMQELKVKTAGKTGTSEFGPSGKTHAWFTVYAPYSEKYDEMPKIVLTVFLENGGEGSDDAAPVARDILKYYFKE</sequence>
<dbReference type="NCBIfam" id="TIGR03423">
    <property type="entry name" value="pbp2_mrdA"/>
    <property type="match status" value="1"/>
</dbReference>